<feature type="transmembrane region" description="Helical" evidence="6">
    <location>
        <begin position="155"/>
        <end position="176"/>
    </location>
</feature>
<dbReference type="RefSeq" id="WP_127909791.1">
    <property type="nucleotide sequence ID" value="NZ_JBEYRR010000012.1"/>
</dbReference>
<evidence type="ECO:0000259" key="7">
    <source>
        <dbReference type="PROSITE" id="PS51012"/>
    </source>
</evidence>
<feature type="transmembrane region" description="Helical" evidence="6">
    <location>
        <begin position="188"/>
        <end position="207"/>
    </location>
</feature>
<dbReference type="PANTHER" id="PTHR43229:SF2">
    <property type="entry name" value="NODULATION PROTEIN J"/>
    <property type="match status" value="1"/>
</dbReference>
<keyword evidence="6" id="KW-1003">Cell membrane</keyword>
<evidence type="ECO:0000313" key="8">
    <source>
        <dbReference type="EMBL" id="MEW2365997.1"/>
    </source>
</evidence>
<feature type="transmembrane region" description="Helical" evidence="6">
    <location>
        <begin position="73"/>
        <end position="97"/>
    </location>
</feature>
<evidence type="ECO:0000256" key="4">
    <source>
        <dbReference type="ARBA" id="ARBA00023136"/>
    </source>
</evidence>
<dbReference type="PROSITE" id="PS51012">
    <property type="entry name" value="ABC_TM2"/>
    <property type="match status" value="1"/>
</dbReference>
<dbReference type="InterPro" id="IPR013525">
    <property type="entry name" value="ABC2_TM"/>
</dbReference>
<dbReference type="InterPro" id="IPR051784">
    <property type="entry name" value="Nod_factor_ABC_transporter"/>
</dbReference>
<reference evidence="8 9" key="1">
    <citation type="submission" date="2024-06" db="EMBL/GenBank/DDBJ databases">
        <title>The Natural Products Discovery Center: Release of the First 8490 Sequenced Strains for Exploring Actinobacteria Biosynthetic Diversity.</title>
        <authorList>
            <person name="Kalkreuter E."/>
            <person name="Kautsar S.A."/>
            <person name="Yang D."/>
            <person name="Bader C.D."/>
            <person name="Teijaro C.N."/>
            <person name="Fluegel L."/>
            <person name="Davis C.M."/>
            <person name="Simpson J.R."/>
            <person name="Lauterbach L."/>
            <person name="Steele A.D."/>
            <person name="Gui C."/>
            <person name="Meng S."/>
            <person name="Li G."/>
            <person name="Viehrig K."/>
            <person name="Ye F."/>
            <person name="Su P."/>
            <person name="Kiefer A.F."/>
            <person name="Nichols A."/>
            <person name="Cepeda A.J."/>
            <person name="Yan W."/>
            <person name="Fan B."/>
            <person name="Jiang Y."/>
            <person name="Adhikari A."/>
            <person name="Zheng C.-J."/>
            <person name="Schuster L."/>
            <person name="Cowan T.M."/>
            <person name="Smanski M.J."/>
            <person name="Chevrette M.G."/>
            <person name="De Carvalho L.P.S."/>
            <person name="Shen B."/>
        </authorList>
    </citation>
    <scope>NUCLEOTIDE SEQUENCE [LARGE SCALE GENOMIC DNA]</scope>
    <source>
        <strain evidence="8 9">NPDC047833</strain>
    </source>
</reference>
<keyword evidence="4 6" id="KW-0472">Membrane</keyword>
<evidence type="ECO:0000313" key="9">
    <source>
        <dbReference type="Proteomes" id="UP001553843"/>
    </source>
</evidence>
<dbReference type="InterPro" id="IPR000412">
    <property type="entry name" value="ABC_2_transport"/>
</dbReference>
<comment type="similarity">
    <text evidence="6">Belongs to the ABC-2 integral membrane protein family.</text>
</comment>
<evidence type="ECO:0000256" key="5">
    <source>
        <dbReference type="ARBA" id="ARBA00023251"/>
    </source>
</evidence>
<feature type="domain" description="ABC transmembrane type-2" evidence="7">
    <location>
        <begin position="39"/>
        <end position="278"/>
    </location>
</feature>
<keyword evidence="2 6" id="KW-0812">Transmembrane</keyword>
<keyword evidence="5" id="KW-0046">Antibiotic resistance</keyword>
<comment type="caution">
    <text evidence="8">The sequence shown here is derived from an EMBL/GenBank/DDBJ whole genome shotgun (WGS) entry which is preliminary data.</text>
</comment>
<sequence length="281" mass="29809">MNTLPAAHRAARDRPLPGAVRTGLLRGRAEIRVFFRNRTALVFGTLLPLALMLLFGTLFKGSVPGTSVPVHDVVVAGVLASGVMSAAFNTLAIGTALESGDGTLKRLRGTPLSPSAYFWSKALLVLALCAVQLVLVLAVAWAAFGFVPPASPGRWALLLWVFVLGVLANCFLGIGVGSLVTDRRGIGAVLQFPFVLLQFVSGVYYPFGQLPDALQHVGALFPLKWLAQGMRAALLPDTLAAAEPAHAWELERVSLALLAWTAGGLVLCVLAQRRLLRKGLS</sequence>
<evidence type="ECO:0000256" key="1">
    <source>
        <dbReference type="ARBA" id="ARBA00004141"/>
    </source>
</evidence>
<feature type="transmembrane region" description="Helical" evidence="6">
    <location>
        <begin position="253"/>
        <end position="271"/>
    </location>
</feature>
<gene>
    <name evidence="8" type="ORF">AB0887_29135</name>
</gene>
<name>A0ABV3M2R6_9ACTN</name>
<proteinExistence type="inferred from homology"/>
<comment type="subcellular location">
    <subcellularLocation>
        <location evidence="6">Cell membrane</location>
        <topology evidence="6">Multi-pass membrane protein</topology>
    </subcellularLocation>
    <subcellularLocation>
        <location evidence="1">Membrane</location>
        <topology evidence="1">Multi-pass membrane protein</topology>
    </subcellularLocation>
</comment>
<feature type="transmembrane region" description="Helical" evidence="6">
    <location>
        <begin position="118"/>
        <end position="143"/>
    </location>
</feature>
<keyword evidence="9" id="KW-1185">Reference proteome</keyword>
<dbReference type="EMBL" id="JBEYRS010000014">
    <property type="protein sequence ID" value="MEW2365997.1"/>
    <property type="molecule type" value="Genomic_DNA"/>
</dbReference>
<dbReference type="PIRSF" id="PIRSF006648">
    <property type="entry name" value="DrrB"/>
    <property type="match status" value="1"/>
</dbReference>
<dbReference type="PANTHER" id="PTHR43229">
    <property type="entry name" value="NODULATION PROTEIN J"/>
    <property type="match status" value="1"/>
</dbReference>
<organism evidence="8 9">
    <name type="scientific">Streptomyces huasconensis</name>
    <dbReference type="NCBI Taxonomy" id="1854574"/>
    <lineage>
        <taxon>Bacteria</taxon>
        <taxon>Bacillati</taxon>
        <taxon>Actinomycetota</taxon>
        <taxon>Actinomycetes</taxon>
        <taxon>Kitasatosporales</taxon>
        <taxon>Streptomycetaceae</taxon>
        <taxon>Streptomyces</taxon>
    </lineage>
</organism>
<feature type="transmembrane region" description="Helical" evidence="6">
    <location>
        <begin position="40"/>
        <end position="61"/>
    </location>
</feature>
<keyword evidence="6" id="KW-0813">Transport</keyword>
<dbReference type="Proteomes" id="UP001553843">
    <property type="component" value="Unassembled WGS sequence"/>
</dbReference>
<evidence type="ECO:0000256" key="2">
    <source>
        <dbReference type="ARBA" id="ARBA00022692"/>
    </source>
</evidence>
<evidence type="ECO:0000256" key="6">
    <source>
        <dbReference type="RuleBase" id="RU361157"/>
    </source>
</evidence>
<protein>
    <recommendedName>
        <fullName evidence="6">Transport permease protein</fullName>
    </recommendedName>
</protein>
<dbReference type="InterPro" id="IPR047817">
    <property type="entry name" value="ABC2_TM_bact-type"/>
</dbReference>
<dbReference type="Pfam" id="PF01061">
    <property type="entry name" value="ABC2_membrane"/>
    <property type="match status" value="1"/>
</dbReference>
<keyword evidence="3 6" id="KW-1133">Transmembrane helix</keyword>
<accession>A0ABV3M2R6</accession>
<evidence type="ECO:0000256" key="3">
    <source>
        <dbReference type="ARBA" id="ARBA00022989"/>
    </source>
</evidence>